<evidence type="ECO:0000313" key="3">
    <source>
        <dbReference type="EMBL" id="PIV63317.1"/>
    </source>
</evidence>
<keyword evidence="2" id="KW-0810">Translation regulation</keyword>
<dbReference type="AlphaFoldDB" id="A0A2M7E6F4"/>
<dbReference type="Pfam" id="PF02410">
    <property type="entry name" value="RsfS"/>
    <property type="match status" value="1"/>
</dbReference>
<dbReference type="GO" id="GO:0005737">
    <property type="term" value="C:cytoplasm"/>
    <property type="evidence" value="ECO:0007669"/>
    <property type="project" value="UniProtKB-SubCell"/>
</dbReference>
<protein>
    <recommendedName>
        <fullName evidence="2">Ribosomal silencing factor RsfS</fullName>
    </recommendedName>
</protein>
<evidence type="ECO:0000256" key="1">
    <source>
        <dbReference type="ARBA" id="ARBA00010574"/>
    </source>
</evidence>
<dbReference type="GO" id="GO:0042256">
    <property type="term" value="P:cytosolic ribosome assembly"/>
    <property type="evidence" value="ECO:0007669"/>
    <property type="project" value="UniProtKB-UniRule"/>
</dbReference>
<comment type="subunit">
    <text evidence="2">Interacts with ribosomal protein uL14 (rplN).</text>
</comment>
<dbReference type="GO" id="GO:0043023">
    <property type="term" value="F:ribosomal large subunit binding"/>
    <property type="evidence" value="ECO:0007669"/>
    <property type="project" value="TreeGrafter"/>
</dbReference>
<sequence length="122" mass="14278">MLKKLIAAAKKKKAKDIVILRMKKINWIADYLFICSADSLVQTRAIADSIRENFNYQLRSWEGYQEGKWVLMDYGAEVMVHIFHQPTRDFYNLERLWAEIPGEKLSKKGERAPKKETSAEKV</sequence>
<dbReference type="HAMAP" id="MF_01477">
    <property type="entry name" value="Iojap_RsfS"/>
    <property type="match status" value="1"/>
</dbReference>
<gene>
    <name evidence="2 3" type="primary">rsfS</name>
    <name evidence="3" type="ORF">COS11_08070</name>
</gene>
<name>A0A2M7E6F4_9BACT</name>
<dbReference type="Proteomes" id="UP000228886">
    <property type="component" value="Unassembled WGS sequence"/>
</dbReference>
<comment type="function">
    <text evidence="2">Functions as a ribosomal silencing factor. Interacts with ribosomal protein uL14 (rplN), blocking formation of intersubunit bridge B8. Prevents association of the 30S and 50S ribosomal subunits and the formation of functional ribosomes, thus repressing translation.</text>
</comment>
<reference evidence="4" key="1">
    <citation type="submission" date="2017-09" db="EMBL/GenBank/DDBJ databases">
        <title>Depth-based differentiation of microbial function through sediment-hosted aquifers and enrichment of novel symbionts in the deep terrestrial subsurface.</title>
        <authorList>
            <person name="Probst A.J."/>
            <person name="Ladd B."/>
            <person name="Jarett J.K."/>
            <person name="Geller-Mcgrath D.E."/>
            <person name="Sieber C.M.K."/>
            <person name="Emerson J.B."/>
            <person name="Anantharaman K."/>
            <person name="Thomas B.C."/>
            <person name="Malmstrom R."/>
            <person name="Stieglmeier M."/>
            <person name="Klingl A."/>
            <person name="Woyke T."/>
            <person name="Ryan C.M."/>
            <person name="Banfield J.F."/>
        </authorList>
    </citation>
    <scope>NUCLEOTIDE SEQUENCE [LARGE SCALE GENOMIC DNA]</scope>
</reference>
<dbReference type="PANTHER" id="PTHR21043:SF0">
    <property type="entry name" value="MITOCHONDRIAL ASSEMBLY OF RIBOSOMAL LARGE SUBUNIT PROTEIN 1"/>
    <property type="match status" value="1"/>
</dbReference>
<organism evidence="3 4">
    <name type="scientific">bacterium (Candidatus Ratteibacteria) CG01_land_8_20_14_3_00_40_19</name>
    <dbReference type="NCBI Taxonomy" id="2014290"/>
    <lineage>
        <taxon>Bacteria</taxon>
        <taxon>Candidatus Ratteibacteria</taxon>
    </lineage>
</organism>
<comment type="similarity">
    <text evidence="1 2">Belongs to the Iojap/RsfS family.</text>
</comment>
<evidence type="ECO:0000256" key="2">
    <source>
        <dbReference type="HAMAP-Rule" id="MF_01477"/>
    </source>
</evidence>
<dbReference type="EMBL" id="PETL01000387">
    <property type="protein sequence ID" value="PIV63317.1"/>
    <property type="molecule type" value="Genomic_DNA"/>
</dbReference>
<keyword evidence="2" id="KW-0963">Cytoplasm</keyword>
<dbReference type="Gene3D" id="3.30.460.10">
    <property type="entry name" value="Beta Polymerase, domain 2"/>
    <property type="match status" value="1"/>
</dbReference>
<evidence type="ECO:0000313" key="4">
    <source>
        <dbReference type="Proteomes" id="UP000228886"/>
    </source>
</evidence>
<keyword evidence="2" id="KW-0678">Repressor</keyword>
<dbReference type="PANTHER" id="PTHR21043">
    <property type="entry name" value="IOJAP SUPERFAMILY ORTHOLOG"/>
    <property type="match status" value="1"/>
</dbReference>
<dbReference type="SUPFAM" id="SSF81301">
    <property type="entry name" value="Nucleotidyltransferase"/>
    <property type="match status" value="1"/>
</dbReference>
<accession>A0A2M7E6F4</accession>
<dbReference type="InterPro" id="IPR004394">
    <property type="entry name" value="Iojap/RsfS/C7orf30"/>
</dbReference>
<dbReference type="NCBIfam" id="TIGR00090">
    <property type="entry name" value="rsfS_iojap_ybeB"/>
    <property type="match status" value="1"/>
</dbReference>
<dbReference type="GO" id="GO:0017148">
    <property type="term" value="P:negative regulation of translation"/>
    <property type="evidence" value="ECO:0007669"/>
    <property type="project" value="UniProtKB-UniRule"/>
</dbReference>
<dbReference type="GO" id="GO:0090071">
    <property type="term" value="P:negative regulation of ribosome biogenesis"/>
    <property type="evidence" value="ECO:0007669"/>
    <property type="project" value="UniProtKB-UniRule"/>
</dbReference>
<dbReference type="InterPro" id="IPR043519">
    <property type="entry name" value="NT_sf"/>
</dbReference>
<comment type="caution">
    <text evidence="3">The sequence shown here is derived from an EMBL/GenBank/DDBJ whole genome shotgun (WGS) entry which is preliminary data.</text>
</comment>
<proteinExistence type="inferred from homology"/>
<comment type="subcellular location">
    <subcellularLocation>
        <location evidence="2">Cytoplasm</location>
    </subcellularLocation>
</comment>